<keyword evidence="3" id="KW-0479">Metal-binding</keyword>
<evidence type="ECO:0000256" key="5">
    <source>
        <dbReference type="SAM" id="SignalP"/>
    </source>
</evidence>
<dbReference type="EMBL" id="LANA01000002">
    <property type="protein sequence ID" value="NMN67773.1"/>
    <property type="molecule type" value="Genomic_DNA"/>
</dbReference>
<keyword evidence="4" id="KW-0560">Oxidoreductase</keyword>
<reference evidence="8 9" key="1">
    <citation type="submission" date="2019-07" db="EMBL/GenBank/DDBJ databases">
        <title>SAR11 Genome Evolution.</title>
        <authorList>
            <person name="Giovannoni S."/>
        </authorList>
    </citation>
    <scope>NUCLEOTIDE SEQUENCE [LARGE SCALE GENOMIC DNA]</scope>
    <source>
        <strain evidence="8 9">HTCC9565</strain>
    </source>
</reference>
<dbReference type="NCBIfam" id="TIGR01409">
    <property type="entry name" value="TAT_signal_seq"/>
    <property type="match status" value="1"/>
</dbReference>
<dbReference type="InterPro" id="IPR000572">
    <property type="entry name" value="OxRdtase_Mopterin-bd_dom"/>
</dbReference>
<dbReference type="PRINTS" id="PR00407">
    <property type="entry name" value="EUMOPTERIN"/>
</dbReference>
<accession>A0ABX1T402</accession>
<dbReference type="SUPFAM" id="SSF81296">
    <property type="entry name" value="E set domains"/>
    <property type="match status" value="1"/>
</dbReference>
<dbReference type="PROSITE" id="PS51318">
    <property type="entry name" value="TAT"/>
    <property type="match status" value="1"/>
</dbReference>
<evidence type="ECO:0000256" key="3">
    <source>
        <dbReference type="ARBA" id="ARBA00022723"/>
    </source>
</evidence>
<dbReference type="InterPro" id="IPR019546">
    <property type="entry name" value="TAT_signal_bac_arc"/>
</dbReference>
<feature type="domain" description="Moybdenum cofactor oxidoreductase dimerisation" evidence="7">
    <location>
        <begin position="287"/>
        <end position="402"/>
    </location>
</feature>
<dbReference type="Gene3D" id="3.90.420.10">
    <property type="entry name" value="Oxidoreductase, molybdopterin-binding domain"/>
    <property type="match status" value="1"/>
</dbReference>
<dbReference type="InterPro" id="IPR036374">
    <property type="entry name" value="OxRdtase_Mopterin-bd_sf"/>
</dbReference>
<dbReference type="CDD" id="cd02110">
    <property type="entry name" value="SO_family_Moco_dimer"/>
    <property type="match status" value="1"/>
</dbReference>
<dbReference type="Gene3D" id="2.60.40.650">
    <property type="match status" value="1"/>
</dbReference>
<keyword evidence="9" id="KW-1185">Reference proteome</keyword>
<dbReference type="PANTHER" id="PTHR19372:SF7">
    <property type="entry name" value="SULFITE OXIDASE, MITOCHONDRIAL"/>
    <property type="match status" value="1"/>
</dbReference>
<evidence type="ECO:0000256" key="4">
    <source>
        <dbReference type="ARBA" id="ARBA00023002"/>
    </source>
</evidence>
<dbReference type="SUPFAM" id="SSF56524">
    <property type="entry name" value="Oxidoreductase molybdopterin-binding domain"/>
    <property type="match status" value="1"/>
</dbReference>
<proteinExistence type="predicted"/>
<dbReference type="InterPro" id="IPR006311">
    <property type="entry name" value="TAT_signal"/>
</dbReference>
<keyword evidence="5" id="KW-0732">Signal</keyword>
<dbReference type="RefSeq" id="WP_169036280.1">
    <property type="nucleotide sequence ID" value="NZ_LANA01000002.1"/>
</dbReference>
<feature type="chain" id="PRO_5045775312" evidence="5">
    <location>
        <begin position="30"/>
        <end position="405"/>
    </location>
</feature>
<dbReference type="InterPro" id="IPR008335">
    <property type="entry name" value="Mopterin_OxRdtase_euk"/>
</dbReference>
<comment type="caution">
    <text evidence="8">The sequence shown here is derived from an EMBL/GenBank/DDBJ whole genome shotgun (WGS) entry which is preliminary data.</text>
</comment>
<sequence>MKKSKVRVNSSRRNFLTGSASVAGLAATAAIVPITFATANHKDGSKGLPNFINWKNRDALIIHSDKGIETHRSAIGESIVTPNANVYIRNNMPTMTDAQIGNRKNWKISVSGVKNPKTFTLAQLQKLGHTTIATILQCSGNGRGFFAHKVRGSQWKTGAAACVLWTGVPVKAVVDACGGISSGAVFMTSSGVDHAPTGLDPKKAMVERSVPKKAYKDAILAWEMNGDPLPNSHGGPLRTITPGYFGINNVKHVGKLAFTETESDVKYMKSSYRISPIGKKGSQYPTCWEMPVKSWITRPTDETGTVKAGKVQIVGVAMGGTKKARSVKVSVDGGNSWKKAKFIGPDLGKFAWRQFALETTLSAGTYTLSSKASNGSNTQPELRMENRRGYAHNGWKDHSVKISVV</sequence>
<name>A0ABX1T402_PELUQ</name>
<feature type="domain" description="Oxidoreductase molybdopterin-binding" evidence="6">
    <location>
        <begin position="102"/>
        <end position="264"/>
    </location>
</feature>
<feature type="signal peptide" evidence="5">
    <location>
        <begin position="1"/>
        <end position="29"/>
    </location>
</feature>
<evidence type="ECO:0000313" key="9">
    <source>
        <dbReference type="Proteomes" id="UP001166004"/>
    </source>
</evidence>
<evidence type="ECO:0000256" key="2">
    <source>
        <dbReference type="ARBA" id="ARBA00022505"/>
    </source>
</evidence>
<keyword evidence="2" id="KW-0500">Molybdenum</keyword>
<evidence type="ECO:0000256" key="1">
    <source>
        <dbReference type="ARBA" id="ARBA00001924"/>
    </source>
</evidence>
<dbReference type="Pfam" id="PF03404">
    <property type="entry name" value="Mo-co_dimer"/>
    <property type="match status" value="1"/>
</dbReference>
<gene>
    <name evidence="8" type="ORF">VP91_00009220</name>
</gene>
<evidence type="ECO:0000259" key="7">
    <source>
        <dbReference type="Pfam" id="PF03404"/>
    </source>
</evidence>
<dbReference type="InterPro" id="IPR005066">
    <property type="entry name" value="MoCF_OxRdtse_dimer"/>
</dbReference>
<dbReference type="Pfam" id="PF00174">
    <property type="entry name" value="Oxidored_molyb"/>
    <property type="match status" value="1"/>
</dbReference>
<dbReference type="PANTHER" id="PTHR19372">
    <property type="entry name" value="SULFITE REDUCTASE"/>
    <property type="match status" value="1"/>
</dbReference>
<dbReference type="InterPro" id="IPR014756">
    <property type="entry name" value="Ig_E-set"/>
</dbReference>
<protein>
    <submittedName>
        <fullName evidence="8">Sulfite dehydrogenase (Cytochrome) subunit SorA apoprotein</fullName>
    </submittedName>
</protein>
<dbReference type="Proteomes" id="UP001166004">
    <property type="component" value="Unassembled WGS sequence"/>
</dbReference>
<evidence type="ECO:0000313" key="8">
    <source>
        <dbReference type="EMBL" id="NMN67773.1"/>
    </source>
</evidence>
<evidence type="ECO:0000259" key="6">
    <source>
        <dbReference type="Pfam" id="PF00174"/>
    </source>
</evidence>
<comment type="cofactor">
    <cofactor evidence="1">
        <name>Mo-molybdopterin</name>
        <dbReference type="ChEBI" id="CHEBI:71302"/>
    </cofactor>
</comment>
<organism evidence="8 9">
    <name type="scientific">Pelagibacter ubique</name>
    <dbReference type="NCBI Taxonomy" id="198252"/>
    <lineage>
        <taxon>Bacteria</taxon>
        <taxon>Pseudomonadati</taxon>
        <taxon>Pseudomonadota</taxon>
        <taxon>Alphaproteobacteria</taxon>
        <taxon>Candidatus Pelagibacterales</taxon>
        <taxon>Candidatus Pelagibacteraceae</taxon>
        <taxon>Candidatus Pelagibacter</taxon>
    </lineage>
</organism>